<dbReference type="GeneID" id="59330454"/>
<feature type="compositionally biased region" description="Basic and acidic residues" evidence="1">
    <location>
        <begin position="110"/>
        <end position="123"/>
    </location>
</feature>
<reference evidence="3 4" key="1">
    <citation type="journal article" date="2020" name="Genomics">
        <title>Complete, high-quality genomes from long-read metagenomic sequencing of two wolf lichen thalli reveals enigmatic genome architecture.</title>
        <authorList>
            <person name="McKenzie S.K."/>
            <person name="Walston R.F."/>
            <person name="Allen J.L."/>
        </authorList>
    </citation>
    <scope>NUCLEOTIDE SEQUENCE [LARGE SCALE GENOMIC DNA]</scope>
    <source>
        <strain evidence="3">WasteWater1</strain>
    </source>
</reference>
<dbReference type="RefSeq" id="XP_037150620.1">
    <property type="nucleotide sequence ID" value="XM_037292967.1"/>
</dbReference>
<keyword evidence="2" id="KW-1133">Transmembrane helix</keyword>
<feature type="region of interest" description="Disordered" evidence="1">
    <location>
        <begin position="161"/>
        <end position="225"/>
    </location>
</feature>
<proteinExistence type="predicted"/>
<protein>
    <submittedName>
        <fullName evidence="3">Uncharacterized protein</fullName>
    </submittedName>
</protein>
<gene>
    <name evidence="3" type="ORF">HO133_002040</name>
</gene>
<name>A0A8H6CD41_9LECA</name>
<accession>A0A8H6CD41</accession>
<feature type="region of interest" description="Disordered" evidence="1">
    <location>
        <begin position="79"/>
        <end position="138"/>
    </location>
</feature>
<feature type="compositionally biased region" description="Pro residues" evidence="1">
    <location>
        <begin position="212"/>
        <end position="223"/>
    </location>
</feature>
<evidence type="ECO:0000256" key="1">
    <source>
        <dbReference type="SAM" id="MobiDB-lite"/>
    </source>
</evidence>
<dbReference type="EMBL" id="JACCJB010000014">
    <property type="protein sequence ID" value="KAF6221185.1"/>
    <property type="molecule type" value="Genomic_DNA"/>
</dbReference>
<keyword evidence="2" id="KW-0812">Transmembrane</keyword>
<feature type="transmembrane region" description="Helical" evidence="2">
    <location>
        <begin position="43"/>
        <end position="69"/>
    </location>
</feature>
<evidence type="ECO:0000313" key="4">
    <source>
        <dbReference type="Proteomes" id="UP000593566"/>
    </source>
</evidence>
<sequence length="317" mass="34711">MTAGLFFLYLYYVEVEHHQIPVHSHDDPFSSQSSSGNLSGGTIAAIAIGTVLAVGVVFLPLFCPQFLFARLMKSRSRNRRLHSEEVPLEDLPPQRPGRASGNDRSSSGADDARSRGRRPDIVKGESTQPHGNHIIISRPSGSSVIINNNIYIDSHHYMQPLPGLDSQRHSDPVPPVIGVARSSQRSSECRDPQFDPPPNGGMPPQNRRRGEPPAPPLRAPTPELPGGFSFWNVGNWDRGVASGQLPRSPVRAMTDSPIESREQLPVRRREGSWARERAFDIPGAFPEDEDAGEKFRLVTAPARVHAPGAPTHGDDGF</sequence>
<dbReference type="AlphaFoldDB" id="A0A8H6CD41"/>
<feature type="compositionally biased region" description="Low complexity" evidence="1">
    <location>
        <begin position="97"/>
        <end position="109"/>
    </location>
</feature>
<comment type="caution">
    <text evidence="3">The sequence shown here is derived from an EMBL/GenBank/DDBJ whole genome shotgun (WGS) entry which is preliminary data.</text>
</comment>
<keyword evidence="2" id="KW-0472">Membrane</keyword>
<evidence type="ECO:0000256" key="2">
    <source>
        <dbReference type="SAM" id="Phobius"/>
    </source>
</evidence>
<keyword evidence="4" id="KW-1185">Reference proteome</keyword>
<organism evidence="3 4">
    <name type="scientific">Letharia lupina</name>
    <dbReference type="NCBI Taxonomy" id="560253"/>
    <lineage>
        <taxon>Eukaryota</taxon>
        <taxon>Fungi</taxon>
        <taxon>Dikarya</taxon>
        <taxon>Ascomycota</taxon>
        <taxon>Pezizomycotina</taxon>
        <taxon>Lecanoromycetes</taxon>
        <taxon>OSLEUM clade</taxon>
        <taxon>Lecanoromycetidae</taxon>
        <taxon>Lecanorales</taxon>
        <taxon>Lecanorineae</taxon>
        <taxon>Parmeliaceae</taxon>
        <taxon>Letharia</taxon>
    </lineage>
</organism>
<evidence type="ECO:0000313" key="3">
    <source>
        <dbReference type="EMBL" id="KAF6221185.1"/>
    </source>
</evidence>
<dbReference type="Proteomes" id="UP000593566">
    <property type="component" value="Unassembled WGS sequence"/>
</dbReference>